<name>A0A6A6UYY0_9PLEO</name>
<dbReference type="CDD" id="cd09917">
    <property type="entry name" value="F-box_SF"/>
    <property type="match status" value="1"/>
</dbReference>
<proteinExistence type="predicted"/>
<dbReference type="OrthoDB" id="4192220at2759"/>
<organism evidence="1 2">
    <name type="scientific">Sporormia fimetaria CBS 119925</name>
    <dbReference type="NCBI Taxonomy" id="1340428"/>
    <lineage>
        <taxon>Eukaryota</taxon>
        <taxon>Fungi</taxon>
        <taxon>Dikarya</taxon>
        <taxon>Ascomycota</taxon>
        <taxon>Pezizomycotina</taxon>
        <taxon>Dothideomycetes</taxon>
        <taxon>Pleosporomycetidae</taxon>
        <taxon>Pleosporales</taxon>
        <taxon>Sporormiaceae</taxon>
        <taxon>Sporormia</taxon>
    </lineage>
</organism>
<evidence type="ECO:0000313" key="1">
    <source>
        <dbReference type="EMBL" id="KAF2742674.1"/>
    </source>
</evidence>
<sequence length="421" mass="46929">MPAPHLPNEILVKIAAHLTGSPQSRKDLPAFAHVNRQWHQVGLEILYANVVLTDNTMGLFTSSFKVQEYGRLVQSLTLRINHEDLCGKHCAQTPTWFEKLVAIVRKLEKLSTFSLVFTNNSTPLPQVIITELLPALPASCTNLELDSNHDAHFLVGGKPHVCDVLRDLLPRMEHVRLRLRMLCGSIFGTGDPCTNDFLPISLPNIKSLVINCGGGGSYAGFCGQSCKTVVTHAYHAQLRCNPFRSDATDCVKAGLEKVLEQRGETLKEANIFFANTWTDSYMDAPPDRCAFFVKISKNGKWKVQKCRLWLPWDWEKLLERLSNQRNAPVTFGPPTLVEPLYWADVEGGTRLPAEALRVDVTGSAAASLDMDEILRTVIENAPSAHLDNIKQGHLKEALSWEQPLIPTDNWSLNLDGILKHS</sequence>
<dbReference type="Proteomes" id="UP000799440">
    <property type="component" value="Unassembled WGS sequence"/>
</dbReference>
<reference evidence="1" key="1">
    <citation type="journal article" date="2020" name="Stud. Mycol.">
        <title>101 Dothideomycetes genomes: a test case for predicting lifestyles and emergence of pathogens.</title>
        <authorList>
            <person name="Haridas S."/>
            <person name="Albert R."/>
            <person name="Binder M."/>
            <person name="Bloem J."/>
            <person name="Labutti K."/>
            <person name="Salamov A."/>
            <person name="Andreopoulos B."/>
            <person name="Baker S."/>
            <person name="Barry K."/>
            <person name="Bills G."/>
            <person name="Bluhm B."/>
            <person name="Cannon C."/>
            <person name="Castanera R."/>
            <person name="Culley D."/>
            <person name="Daum C."/>
            <person name="Ezra D."/>
            <person name="Gonzalez J."/>
            <person name="Henrissat B."/>
            <person name="Kuo A."/>
            <person name="Liang C."/>
            <person name="Lipzen A."/>
            <person name="Lutzoni F."/>
            <person name="Magnuson J."/>
            <person name="Mondo S."/>
            <person name="Nolan M."/>
            <person name="Ohm R."/>
            <person name="Pangilinan J."/>
            <person name="Park H.-J."/>
            <person name="Ramirez L."/>
            <person name="Alfaro M."/>
            <person name="Sun H."/>
            <person name="Tritt A."/>
            <person name="Yoshinaga Y."/>
            <person name="Zwiers L.-H."/>
            <person name="Turgeon B."/>
            <person name="Goodwin S."/>
            <person name="Spatafora J."/>
            <person name="Crous P."/>
            <person name="Grigoriev I."/>
        </authorList>
    </citation>
    <scope>NUCLEOTIDE SEQUENCE</scope>
    <source>
        <strain evidence="1">CBS 119925</strain>
    </source>
</reference>
<gene>
    <name evidence="1" type="ORF">M011DRAFT_481443</name>
</gene>
<keyword evidence="2" id="KW-1185">Reference proteome</keyword>
<evidence type="ECO:0000313" key="2">
    <source>
        <dbReference type="Proteomes" id="UP000799440"/>
    </source>
</evidence>
<dbReference type="AlphaFoldDB" id="A0A6A6UYY0"/>
<protein>
    <submittedName>
        <fullName evidence="1">Uncharacterized protein</fullName>
    </submittedName>
</protein>
<dbReference type="EMBL" id="MU006605">
    <property type="protein sequence ID" value="KAF2742674.1"/>
    <property type="molecule type" value="Genomic_DNA"/>
</dbReference>
<accession>A0A6A6UYY0</accession>